<dbReference type="InterPro" id="IPR036259">
    <property type="entry name" value="MFS_trans_sf"/>
</dbReference>
<dbReference type="AlphaFoldDB" id="A0A2J6QZV1"/>
<dbReference type="PROSITE" id="PS50850">
    <property type="entry name" value="MFS"/>
    <property type="match status" value="1"/>
</dbReference>
<reference evidence="8 9" key="1">
    <citation type="submission" date="2016-04" db="EMBL/GenBank/DDBJ databases">
        <title>A degradative enzymes factory behind the ericoid mycorrhizal symbiosis.</title>
        <authorList>
            <consortium name="DOE Joint Genome Institute"/>
            <person name="Martino E."/>
            <person name="Morin E."/>
            <person name="Grelet G."/>
            <person name="Kuo A."/>
            <person name="Kohler A."/>
            <person name="Daghino S."/>
            <person name="Barry K."/>
            <person name="Choi C."/>
            <person name="Cichocki N."/>
            <person name="Clum A."/>
            <person name="Copeland A."/>
            <person name="Hainaut M."/>
            <person name="Haridas S."/>
            <person name="Labutti K."/>
            <person name="Lindquist E."/>
            <person name="Lipzen A."/>
            <person name="Khouja H.-R."/>
            <person name="Murat C."/>
            <person name="Ohm R."/>
            <person name="Olson A."/>
            <person name="Spatafora J."/>
            <person name="Veneault-Fourrey C."/>
            <person name="Henrissat B."/>
            <person name="Grigoriev I."/>
            <person name="Martin F."/>
            <person name="Perotto S."/>
        </authorList>
    </citation>
    <scope>NUCLEOTIDE SEQUENCE [LARGE SCALE GENOMIC DNA]</scope>
    <source>
        <strain evidence="8 9">F</strain>
    </source>
</reference>
<feature type="transmembrane region" description="Helical" evidence="6">
    <location>
        <begin position="136"/>
        <end position="155"/>
    </location>
</feature>
<dbReference type="InterPro" id="IPR005829">
    <property type="entry name" value="Sugar_transporter_CS"/>
</dbReference>
<dbReference type="InterPro" id="IPR020846">
    <property type="entry name" value="MFS_dom"/>
</dbReference>
<dbReference type="PANTHER" id="PTHR23502">
    <property type="entry name" value="MAJOR FACILITATOR SUPERFAMILY"/>
    <property type="match status" value="1"/>
</dbReference>
<evidence type="ECO:0000256" key="1">
    <source>
        <dbReference type="ARBA" id="ARBA00004141"/>
    </source>
</evidence>
<accession>A0A2J6QZV1</accession>
<name>A0A2J6QZV1_HYAVF</name>
<keyword evidence="3 6" id="KW-1133">Transmembrane helix</keyword>
<evidence type="ECO:0000256" key="5">
    <source>
        <dbReference type="SAM" id="MobiDB-lite"/>
    </source>
</evidence>
<dbReference type="GO" id="GO:0042908">
    <property type="term" value="P:xenobiotic transport"/>
    <property type="evidence" value="ECO:0007669"/>
    <property type="project" value="UniProtKB-ARBA"/>
</dbReference>
<dbReference type="STRING" id="1149755.A0A2J6QZV1"/>
<protein>
    <submittedName>
        <fullName evidence="8">MFS general substrate transporter</fullName>
    </submittedName>
</protein>
<feature type="region of interest" description="Disordered" evidence="5">
    <location>
        <begin position="1"/>
        <end position="24"/>
    </location>
</feature>
<proteinExistence type="predicted"/>
<dbReference type="Proteomes" id="UP000235786">
    <property type="component" value="Unassembled WGS sequence"/>
</dbReference>
<feature type="transmembrane region" description="Helical" evidence="6">
    <location>
        <begin position="167"/>
        <end position="186"/>
    </location>
</feature>
<comment type="subcellular location">
    <subcellularLocation>
        <location evidence="1">Membrane</location>
        <topology evidence="1">Multi-pass membrane protein</topology>
    </subcellularLocation>
</comment>
<dbReference type="GO" id="GO:0005886">
    <property type="term" value="C:plasma membrane"/>
    <property type="evidence" value="ECO:0007669"/>
    <property type="project" value="TreeGrafter"/>
</dbReference>
<dbReference type="OrthoDB" id="3561359at2759"/>
<dbReference type="PROSITE" id="PS00216">
    <property type="entry name" value="SUGAR_TRANSPORT_1"/>
    <property type="match status" value="1"/>
</dbReference>
<dbReference type="GO" id="GO:0022857">
    <property type="term" value="F:transmembrane transporter activity"/>
    <property type="evidence" value="ECO:0007669"/>
    <property type="project" value="InterPro"/>
</dbReference>
<dbReference type="Pfam" id="PF07690">
    <property type="entry name" value="MFS_1"/>
    <property type="match status" value="1"/>
</dbReference>
<organism evidence="8 9">
    <name type="scientific">Hyaloscypha variabilis (strain UAMH 11265 / GT02V1 / F)</name>
    <name type="common">Meliniomyces variabilis</name>
    <dbReference type="NCBI Taxonomy" id="1149755"/>
    <lineage>
        <taxon>Eukaryota</taxon>
        <taxon>Fungi</taxon>
        <taxon>Dikarya</taxon>
        <taxon>Ascomycota</taxon>
        <taxon>Pezizomycotina</taxon>
        <taxon>Leotiomycetes</taxon>
        <taxon>Helotiales</taxon>
        <taxon>Hyaloscyphaceae</taxon>
        <taxon>Hyaloscypha</taxon>
        <taxon>Hyaloscypha variabilis</taxon>
    </lineage>
</organism>
<feature type="domain" description="Major facilitator superfamily (MFS) profile" evidence="7">
    <location>
        <begin position="101"/>
        <end position="267"/>
    </location>
</feature>
<dbReference type="PANTHER" id="PTHR23502:SF7">
    <property type="entry name" value="DRUG_PROTON ANTIPORTER YHK8-RELATED"/>
    <property type="match status" value="1"/>
</dbReference>
<keyword evidence="9" id="KW-1185">Reference proteome</keyword>
<keyword evidence="4 6" id="KW-0472">Membrane</keyword>
<dbReference type="GO" id="GO:0140115">
    <property type="term" value="P:export across plasma membrane"/>
    <property type="evidence" value="ECO:0007669"/>
    <property type="project" value="UniProtKB-ARBA"/>
</dbReference>
<gene>
    <name evidence="8" type="ORF">L207DRAFT_591230</name>
</gene>
<evidence type="ECO:0000256" key="4">
    <source>
        <dbReference type="ARBA" id="ARBA00023136"/>
    </source>
</evidence>
<dbReference type="InterPro" id="IPR011701">
    <property type="entry name" value="MFS"/>
</dbReference>
<dbReference type="SUPFAM" id="SSF103473">
    <property type="entry name" value="MFS general substrate transporter"/>
    <property type="match status" value="1"/>
</dbReference>
<evidence type="ECO:0000256" key="3">
    <source>
        <dbReference type="ARBA" id="ARBA00022989"/>
    </source>
</evidence>
<keyword evidence="2 6" id="KW-0812">Transmembrane</keyword>
<dbReference type="EMBL" id="KZ613961">
    <property type="protein sequence ID" value="PMD31804.1"/>
    <property type="molecule type" value="Genomic_DNA"/>
</dbReference>
<dbReference type="Gene3D" id="1.20.1720.10">
    <property type="entry name" value="Multidrug resistance protein D"/>
    <property type="match status" value="1"/>
</dbReference>
<evidence type="ECO:0000256" key="6">
    <source>
        <dbReference type="SAM" id="Phobius"/>
    </source>
</evidence>
<evidence type="ECO:0000259" key="7">
    <source>
        <dbReference type="PROSITE" id="PS50850"/>
    </source>
</evidence>
<sequence>MLENNGTNIADAAAEKPAPPEPIPQDQVKVRLFSVCDIGVVKIHIPAGPRNIDADVALIEDVAQHNALSRTSKRSDHDIEWPDEIHVDDPRSWPTWRKWMVTLIVSSISLCSTYTSSVYTTTYDQLIHEFSTSKEVATLGLSLYVLGLGLGPMLLAPLSEFFGRRPIYLTSWAGFVIWLIPCAVARNIQTMLVARFFSGMCGSGFMSVAGGTVGDLFNVHELALPMMVYTASPFLGPELGPIIGGFICQNTDWRWVFYVLLIFDLQK</sequence>
<evidence type="ECO:0000313" key="8">
    <source>
        <dbReference type="EMBL" id="PMD31804.1"/>
    </source>
</evidence>
<feature type="transmembrane region" description="Helical" evidence="6">
    <location>
        <begin position="192"/>
        <end position="217"/>
    </location>
</feature>
<evidence type="ECO:0000256" key="2">
    <source>
        <dbReference type="ARBA" id="ARBA00022692"/>
    </source>
</evidence>
<evidence type="ECO:0000313" key="9">
    <source>
        <dbReference type="Proteomes" id="UP000235786"/>
    </source>
</evidence>